<evidence type="ECO:0008006" key="4">
    <source>
        <dbReference type="Google" id="ProtNLM"/>
    </source>
</evidence>
<keyword evidence="1" id="KW-1133">Transmembrane helix</keyword>
<evidence type="ECO:0000256" key="1">
    <source>
        <dbReference type="SAM" id="Phobius"/>
    </source>
</evidence>
<gene>
    <name evidence="2" type="ORF">DB32_007285</name>
</gene>
<evidence type="ECO:0000313" key="3">
    <source>
        <dbReference type="Proteomes" id="UP000034883"/>
    </source>
</evidence>
<accession>A0A0F6W8J4</accession>
<keyword evidence="3" id="KW-1185">Reference proteome</keyword>
<keyword evidence="1" id="KW-0472">Membrane</keyword>
<dbReference type="STRING" id="927083.DB32_007285"/>
<dbReference type="Proteomes" id="UP000034883">
    <property type="component" value="Chromosome"/>
</dbReference>
<keyword evidence="1" id="KW-0812">Transmembrane</keyword>
<protein>
    <recommendedName>
        <fullName evidence="4">EF-hand domain-containing protein</fullName>
    </recommendedName>
</protein>
<reference evidence="2 3" key="1">
    <citation type="submission" date="2015-03" db="EMBL/GenBank/DDBJ databases">
        <title>Genome assembly of Sandaracinus amylolyticus DSM 53668.</title>
        <authorList>
            <person name="Sharma G."/>
            <person name="Subramanian S."/>
        </authorList>
    </citation>
    <scope>NUCLEOTIDE SEQUENCE [LARGE SCALE GENOMIC DNA]</scope>
    <source>
        <strain evidence="2 3">DSM 53668</strain>
    </source>
</reference>
<sequence length="730" mass="77840">MEIRSFADLLEAIQLHDALWVATACPRKGLACDAAFLDALDRDGNGRIVSDDLRYAVKWTAEMLDEHRGIDEASEVLELSALSKQATSLRRAAETILEATSAEKKKSISLAQVRESAKALRASGINGDGIVAPETITDAGVADAVRTILSVLDAKENLAGKKGIDAAMLEAFRKRRDAGLARLDAESALMVWGDASIARAKATRAARDVLDEYFVQCRLVAAQPEAGEQLRLPADHVRGAMGDREALAKAARALPIAPPRADGTLRFAEVVRGPAYEAIETFRREVVVPVLGEGDVLPESAWRDLRAKSDAILAWIEEGEKDRVIGLGAKLRQLTGAQLDAIGEAIAKDVAHKPTLDAIASLEKLILHQRWLLRFANNFIAMPELFDHKRSALFQRGTLTLGGRHFALAVEVPDRAAHAALAESSNTFVAYVKIEPAGKPPFEVAVPVTAGTSAGITVGKRGVFRDPSDVELDASVVQIVPQPVSLWEAAIAPFARVGRFVSSKLEELGKTGDAAMESTITSTEARVREERARHDAAAAAPTPAAAPAAAAPASAAPGASAGALGGVIASGGLALAAVGSSAAFMMNQLQGMSLIDVVRAAVAIAAIVMVPSAFLGWLKLRKRNLAILLEGAGWALNDRLMLTRRLGLFFTRRPPRPEGSRIDRSDLVPVIARSDDEASSTRGRITVAVIAGLILAAYWTHAWWWPHLRHALPLLDHAEQPASETTTPAP</sequence>
<dbReference type="KEGG" id="samy:DB32_007285"/>
<proteinExistence type="predicted"/>
<evidence type="ECO:0000313" key="2">
    <source>
        <dbReference type="EMBL" id="AKF10136.1"/>
    </source>
</evidence>
<feature type="transmembrane region" description="Helical" evidence="1">
    <location>
        <begin position="685"/>
        <end position="705"/>
    </location>
</feature>
<dbReference type="AlphaFoldDB" id="A0A0F6W8J4"/>
<organism evidence="2 3">
    <name type="scientific">Sandaracinus amylolyticus</name>
    <dbReference type="NCBI Taxonomy" id="927083"/>
    <lineage>
        <taxon>Bacteria</taxon>
        <taxon>Pseudomonadati</taxon>
        <taxon>Myxococcota</taxon>
        <taxon>Polyangia</taxon>
        <taxon>Polyangiales</taxon>
        <taxon>Sandaracinaceae</taxon>
        <taxon>Sandaracinus</taxon>
    </lineage>
</organism>
<feature type="transmembrane region" description="Helical" evidence="1">
    <location>
        <begin position="597"/>
        <end position="618"/>
    </location>
</feature>
<dbReference type="EMBL" id="CP011125">
    <property type="protein sequence ID" value="AKF10136.1"/>
    <property type="molecule type" value="Genomic_DNA"/>
</dbReference>
<name>A0A0F6W8J4_9BACT</name>